<dbReference type="EMBL" id="CP036287">
    <property type="protein sequence ID" value="QDU67063.1"/>
    <property type="molecule type" value="Genomic_DNA"/>
</dbReference>
<proteinExistence type="inferred from homology"/>
<dbReference type="SUPFAM" id="SSF56300">
    <property type="entry name" value="Metallo-dependent phosphatases"/>
    <property type="match status" value="1"/>
</dbReference>
<dbReference type="InterPro" id="IPR024654">
    <property type="entry name" value="Calcineurin-like_PHP_lpxH"/>
</dbReference>
<dbReference type="RefSeq" id="WP_419192342.1">
    <property type="nucleotide sequence ID" value="NZ_CP036287.1"/>
</dbReference>
<sequence>MDYPLTAIISDLHSNLQALETAVADALGRGVRRFVCLGDMIGYGADPVPCLERVVALTSGAPGAGGATELVPGLCLMGNHEYALMNSAEDFNPRARAAIEWTRAAIRAGRDGAGDGSDFLWDFLGSLEPSACDGPAMFAHGSPRDPVREYVIPSDARNPQKLEAMFEACLRPVCFVGHSHVPAVYYEDQRFYRPRDTEGPYDLTVSDSMRAIVNVGSVGQPRDGDSRLSYVLFDGTRVTFVRLAYDVERAQAAIRNVGELPDDLADRLALGR</sequence>
<dbReference type="Proteomes" id="UP000316921">
    <property type="component" value="Chromosome"/>
</dbReference>
<dbReference type="PANTHER" id="PTHR42850">
    <property type="entry name" value="METALLOPHOSPHOESTERASE"/>
    <property type="match status" value="1"/>
</dbReference>
<keyword evidence="4" id="KW-1185">Reference proteome</keyword>
<name>A0A518BJE7_9BACT</name>
<dbReference type="GO" id="GO:0005737">
    <property type="term" value="C:cytoplasm"/>
    <property type="evidence" value="ECO:0007669"/>
    <property type="project" value="TreeGrafter"/>
</dbReference>
<dbReference type="InterPro" id="IPR011152">
    <property type="entry name" value="Pesterase_MJ0912"/>
</dbReference>
<dbReference type="GO" id="GO:0016791">
    <property type="term" value="F:phosphatase activity"/>
    <property type="evidence" value="ECO:0007669"/>
    <property type="project" value="TreeGrafter"/>
</dbReference>
<reference evidence="3 4" key="1">
    <citation type="submission" date="2019-02" db="EMBL/GenBank/DDBJ databases">
        <title>Deep-cultivation of Planctomycetes and their phenomic and genomic characterization uncovers novel biology.</title>
        <authorList>
            <person name="Wiegand S."/>
            <person name="Jogler M."/>
            <person name="Boedeker C."/>
            <person name="Pinto D."/>
            <person name="Vollmers J."/>
            <person name="Rivas-Marin E."/>
            <person name="Kohn T."/>
            <person name="Peeters S.H."/>
            <person name="Heuer A."/>
            <person name="Rast P."/>
            <person name="Oberbeckmann S."/>
            <person name="Bunk B."/>
            <person name="Jeske O."/>
            <person name="Meyerdierks A."/>
            <person name="Storesund J.E."/>
            <person name="Kallscheuer N."/>
            <person name="Luecker S."/>
            <person name="Lage O.M."/>
            <person name="Pohl T."/>
            <person name="Merkel B.J."/>
            <person name="Hornburger P."/>
            <person name="Mueller R.-W."/>
            <person name="Bruemmer F."/>
            <person name="Labrenz M."/>
            <person name="Spormann A.M."/>
            <person name="Op den Camp H."/>
            <person name="Overmann J."/>
            <person name="Amann R."/>
            <person name="Jetten M.S.M."/>
            <person name="Mascher T."/>
            <person name="Medema M.H."/>
            <person name="Devos D.P."/>
            <person name="Kaster A.-K."/>
            <person name="Ovreas L."/>
            <person name="Rohde M."/>
            <person name="Galperin M.Y."/>
            <person name="Jogler C."/>
        </authorList>
    </citation>
    <scope>NUCLEOTIDE SEQUENCE [LARGE SCALE GENOMIC DNA]</scope>
    <source>
        <strain evidence="3 4">Pla133</strain>
    </source>
</reference>
<dbReference type="CDD" id="cd00838">
    <property type="entry name" value="MPP_superfamily"/>
    <property type="match status" value="1"/>
</dbReference>
<evidence type="ECO:0000256" key="1">
    <source>
        <dbReference type="ARBA" id="ARBA00008950"/>
    </source>
</evidence>
<evidence type="ECO:0000313" key="3">
    <source>
        <dbReference type="EMBL" id="QDU67063.1"/>
    </source>
</evidence>
<dbReference type="PIRSF" id="PIRSF000883">
    <property type="entry name" value="Pesterase_MJ0912"/>
    <property type="match status" value="1"/>
</dbReference>
<evidence type="ECO:0000313" key="4">
    <source>
        <dbReference type="Proteomes" id="UP000316921"/>
    </source>
</evidence>
<dbReference type="InterPro" id="IPR050126">
    <property type="entry name" value="Ap4A_hydrolase"/>
</dbReference>
<comment type="similarity">
    <text evidence="1">Belongs to the metallophosphoesterase superfamily. YfcE family.</text>
</comment>
<dbReference type="AlphaFoldDB" id="A0A518BJE7"/>
<accession>A0A518BJE7</accession>
<organism evidence="3 4">
    <name type="scientific">Engelhardtia mirabilis</name>
    <dbReference type="NCBI Taxonomy" id="2528011"/>
    <lineage>
        <taxon>Bacteria</taxon>
        <taxon>Pseudomonadati</taxon>
        <taxon>Planctomycetota</taxon>
        <taxon>Planctomycetia</taxon>
        <taxon>Planctomycetia incertae sedis</taxon>
        <taxon>Engelhardtia</taxon>
    </lineage>
</organism>
<feature type="domain" description="Calcineurin-like phosphoesterase" evidence="2">
    <location>
        <begin position="7"/>
        <end position="234"/>
    </location>
</feature>
<dbReference type="InterPro" id="IPR029052">
    <property type="entry name" value="Metallo-depent_PP-like"/>
</dbReference>
<dbReference type="Gene3D" id="3.60.21.10">
    <property type="match status" value="1"/>
</dbReference>
<protein>
    <submittedName>
        <fullName evidence="3">Calcineurin-like phosphoesterase superfamily domain protein</fullName>
    </submittedName>
</protein>
<gene>
    <name evidence="3" type="ORF">Pla133_21410</name>
</gene>
<evidence type="ECO:0000259" key="2">
    <source>
        <dbReference type="Pfam" id="PF12850"/>
    </source>
</evidence>
<dbReference type="PANTHER" id="PTHR42850:SF2">
    <property type="entry name" value="BLL5683 PROTEIN"/>
    <property type="match status" value="1"/>
</dbReference>
<dbReference type="Pfam" id="PF12850">
    <property type="entry name" value="Metallophos_2"/>
    <property type="match status" value="1"/>
</dbReference>
<dbReference type="KEGG" id="pbap:Pla133_21410"/>